<evidence type="ECO:0000256" key="5">
    <source>
        <dbReference type="SAM" id="MobiDB-lite"/>
    </source>
</evidence>
<feature type="compositionally biased region" description="Low complexity" evidence="5">
    <location>
        <begin position="784"/>
        <end position="793"/>
    </location>
</feature>
<feature type="compositionally biased region" description="Low complexity" evidence="5">
    <location>
        <begin position="1138"/>
        <end position="1150"/>
    </location>
</feature>
<dbReference type="Pfam" id="PF17120">
    <property type="entry name" value="zf-RING_16"/>
    <property type="match status" value="1"/>
</dbReference>
<feature type="compositionally biased region" description="Polar residues" evidence="5">
    <location>
        <begin position="1188"/>
        <end position="1229"/>
    </location>
</feature>
<feature type="compositionally biased region" description="Low complexity" evidence="5">
    <location>
        <begin position="1341"/>
        <end position="1353"/>
    </location>
</feature>
<feature type="region of interest" description="Disordered" evidence="5">
    <location>
        <begin position="1088"/>
        <end position="1151"/>
    </location>
</feature>
<dbReference type="InterPro" id="IPR015943">
    <property type="entry name" value="WD40/YVTN_repeat-like_dom_sf"/>
</dbReference>
<evidence type="ECO:0000313" key="7">
    <source>
        <dbReference type="EMBL" id="KAL1890904.1"/>
    </source>
</evidence>
<dbReference type="InterPro" id="IPR049567">
    <property type="entry name" value="WDR59-like"/>
</dbReference>
<feature type="compositionally biased region" description="Gly residues" evidence="5">
    <location>
        <begin position="824"/>
        <end position="836"/>
    </location>
</feature>
<evidence type="ECO:0000256" key="4">
    <source>
        <dbReference type="PROSITE-ProRule" id="PRU00221"/>
    </source>
</evidence>
<feature type="region of interest" description="Disordered" evidence="5">
    <location>
        <begin position="1172"/>
        <end position="1237"/>
    </location>
</feature>
<evidence type="ECO:0000256" key="3">
    <source>
        <dbReference type="ARBA" id="ARBA00038452"/>
    </source>
</evidence>
<evidence type="ECO:0000313" key="8">
    <source>
        <dbReference type="Proteomes" id="UP001583280"/>
    </source>
</evidence>
<keyword evidence="2" id="KW-0677">Repeat</keyword>
<dbReference type="PROSITE" id="PS50294">
    <property type="entry name" value="WD_REPEATS_REGION"/>
    <property type="match status" value="2"/>
</dbReference>
<feature type="repeat" description="WD" evidence="4">
    <location>
        <begin position="136"/>
        <end position="178"/>
    </location>
</feature>
<keyword evidence="1 4" id="KW-0853">WD repeat</keyword>
<feature type="region of interest" description="Disordered" evidence="5">
    <location>
        <begin position="1055"/>
        <end position="1075"/>
    </location>
</feature>
<evidence type="ECO:0000256" key="1">
    <source>
        <dbReference type="ARBA" id="ARBA00022574"/>
    </source>
</evidence>
<feature type="region of interest" description="Disordered" evidence="5">
    <location>
        <begin position="1564"/>
        <end position="1602"/>
    </location>
</feature>
<feature type="compositionally biased region" description="Polar residues" evidence="5">
    <location>
        <begin position="1564"/>
        <end position="1588"/>
    </location>
</feature>
<dbReference type="PROSITE" id="PS50908">
    <property type="entry name" value="RWD"/>
    <property type="match status" value="1"/>
</dbReference>
<dbReference type="PROSITE" id="PS00678">
    <property type="entry name" value="WD_REPEATS_1"/>
    <property type="match status" value="1"/>
</dbReference>
<accession>A0ABR3YRB4</accession>
<feature type="region of interest" description="Disordered" evidence="5">
    <location>
        <begin position="439"/>
        <end position="467"/>
    </location>
</feature>
<name>A0ABR3YRB4_9PEZI</name>
<sequence>MAATMLSLGSIDAFSHVDSPKKGIGNIVASAFDSDTFDADITISVMGRVGSATISPCGRDIALASPDGLSIIDLDSPDIPPRKLSTHGMPWLVVDAQWSPFASRDYWVVSTANHRALVWNLNMKEDSVTGAIEHSLQGHSRAITDINFSAHHPDILSTCSVDGTVHCWDLRRPRQPVMTFYDWFAGATQVKFSRQDAHILVSSHDRWLRFWDDRKSCEPVKSILAHKSKIYGIDWNRTRADELITCSLDKTIKFWDISADDYGTPQHVIRTEFPVWRARHTPFGSGIVAIPQVEPGNMYLYDRPKELHQSTDIQEKTEPVAVFPGHGNNAVKEFLWRTRGGIDDDGMDAREFQLVSWGEDNKLHLQKPDDEILRAIGYTRGSRAPDKLQLTRKGATYKTFTTIMDSNMRDMRVTTMSDIRPNAGIKHTSALTLGMKNGQLQSKRGSSGVWRGSAMKVRSRNGSRGMESSQINWMKGVSVTKRRSLGSAGGHREPSRRFMSGRDSPVFSILEEWQGPEQVEVEPFREEVISLSSKLPKVTWIYVDPTKAVASLQGPWGEKKKNIYFEVSIAITPGYPLTEAPTFDIQGNIYMDAKTRAKLEEDVHTLAQQHKGHGKNCLHSVFKYLLGDVDLQSSLRFLKNVHNLADLSKFNPEESSSSDEDGNTTDMRASSTLMSMDLTASSEANSLAANVINRTALPLDRRTCGARFSHDGRLVCFFLTQEEKTRATFMGSASDSSKERKTAGPYSVGFGRMAFESPLRQQQRFSDYGSDSENCQSDSEETDSSMTSSNSEDTSMHKTSWYRPSGRLRMIAWSETHSVHSSDGGTGLGTVTGTGVGRRRLGRPKNIVSMHDISALLPSKRKYAKYYEVFGDDVCSHNAAVAERYGNHELRDVWLFCALLLRKGIPLEQVDAMGLGLSLGVGGSDRQNPVLLVALSLVDQHRESLTNGSFGHETPLTTRVRWGTHPMARQFVDTLFDYFEQMGDIQMLALLSCIFVEPMLDDDTYRDGSNGLSFDAQLRPNQSYTPLAYQAPGFSLPFFKSTEAFWRSKFSSRNTSSRAIPLPTPTPVQISGSQMSVEDTSAFLADSNSQLQSQIHSQAASRPHSVGGTPPTTRSSRDYKEHGGMTSESGQLEPPPSQAQSQAPSLSASPNTRSFWKQASFSAHIPRAIATAMSSSPPNTRKKASPAEQGQGSSGNGNVTWGNTTIMGENGSLGASTAGSGPASRANNHPSDDEARRSEFCTEMPVGVEIMLEDQSMFDDDNVCTSVPLLNSSRNHLYASYRYSYAELLQIWQLPLQRLEILKFNLMQKYEEPPHMVGSLDSEDSLRDSFATPSTAHELKSAPVSSPASVPKSASTTAISSSVLLGRKLAGQYPNLVQRGLDVTGVCRIHEQQLDPLNYTLSNTDLPLLGGAVGTCPRCHETQRQLRCVYCLEPLDAQYTPCLSCGCAAHDACLAEWHAAGEELCPAGDECNCVEEASSGQVETWEAMMGSLGRSRRGTMSLSSLPLNNGGSSAGLGKPSLPIRAHHDSLGLGMGMGMAMAMGRAHLHGAAGYAVDDAWDMGRNNNSNSGPLHESSGTTSAINSTTATPVRDGKARAARASTGAQEAAPYKFAFRSKMKRQNTGVWARTQAAEGEGTAVQAQQLHQQQQGKTYEGGGGGGGGLQRSVGDIRGFAGLGGSSSSSGPGPGLTSGATGSGNVIHGRRA</sequence>
<dbReference type="Pfam" id="PF00400">
    <property type="entry name" value="WD40"/>
    <property type="match status" value="2"/>
</dbReference>
<proteinExistence type="inferred from homology"/>
<dbReference type="SUPFAM" id="SSF50978">
    <property type="entry name" value="WD40 repeat-like"/>
    <property type="match status" value="1"/>
</dbReference>
<feature type="region of interest" description="Disordered" evidence="5">
    <location>
        <begin position="1334"/>
        <end position="1353"/>
    </location>
</feature>
<dbReference type="InterPro" id="IPR036322">
    <property type="entry name" value="WD40_repeat_dom_sf"/>
</dbReference>
<dbReference type="InterPro" id="IPR001680">
    <property type="entry name" value="WD40_rpt"/>
</dbReference>
<feature type="compositionally biased region" description="Low complexity" evidence="5">
    <location>
        <begin position="1679"/>
        <end position="1697"/>
    </location>
</feature>
<evidence type="ECO:0000256" key="2">
    <source>
        <dbReference type="ARBA" id="ARBA00022737"/>
    </source>
</evidence>
<feature type="region of interest" description="Disordered" evidence="5">
    <location>
        <begin position="821"/>
        <end position="840"/>
    </location>
</feature>
<dbReference type="Proteomes" id="UP001583280">
    <property type="component" value="Unassembled WGS sequence"/>
</dbReference>
<dbReference type="PROSITE" id="PS50082">
    <property type="entry name" value="WD_REPEATS_2"/>
    <property type="match status" value="2"/>
</dbReference>
<organism evidence="7 8">
    <name type="scientific">Ceratocystis pirilliformis</name>
    <dbReference type="NCBI Taxonomy" id="259994"/>
    <lineage>
        <taxon>Eukaryota</taxon>
        <taxon>Fungi</taxon>
        <taxon>Dikarya</taxon>
        <taxon>Ascomycota</taxon>
        <taxon>Pezizomycotina</taxon>
        <taxon>Sordariomycetes</taxon>
        <taxon>Hypocreomycetidae</taxon>
        <taxon>Microascales</taxon>
        <taxon>Ceratocystidaceae</taxon>
        <taxon>Ceratocystis</taxon>
    </lineage>
</organism>
<comment type="caution">
    <text evidence="7">The sequence shown here is derived from an EMBL/GenBank/DDBJ whole genome shotgun (WGS) entry which is preliminary data.</text>
</comment>
<dbReference type="PANTHER" id="PTHR46170">
    <property type="entry name" value="GATOR COMPLEX PROTEIN WDR59"/>
    <property type="match status" value="1"/>
</dbReference>
<feature type="region of interest" description="Disordered" evidence="5">
    <location>
        <begin position="762"/>
        <end position="799"/>
    </location>
</feature>
<evidence type="ECO:0000259" key="6">
    <source>
        <dbReference type="PROSITE" id="PS50908"/>
    </source>
</evidence>
<gene>
    <name evidence="7" type="ORF">Cpir12675_005211</name>
</gene>
<feature type="compositionally biased region" description="Polar residues" evidence="5">
    <location>
        <begin position="762"/>
        <end position="776"/>
    </location>
</feature>
<reference evidence="7 8" key="1">
    <citation type="journal article" date="2024" name="IMA Fungus">
        <title>IMA Genome - F19 : A genome assembly and annotation guide to empower mycologists, including annotated draft genome sequences of Ceratocystis pirilliformis, Diaporthe australafricana, Fusarium ophioides, Paecilomyces lecythidis, and Sporothrix stenoceras.</title>
        <authorList>
            <person name="Aylward J."/>
            <person name="Wilson A.M."/>
            <person name="Visagie C.M."/>
            <person name="Spraker J."/>
            <person name="Barnes I."/>
            <person name="Buitendag C."/>
            <person name="Ceriani C."/>
            <person name="Del Mar Angel L."/>
            <person name="du Plessis D."/>
            <person name="Fuchs T."/>
            <person name="Gasser K."/>
            <person name="Kramer D."/>
            <person name="Li W."/>
            <person name="Munsamy K."/>
            <person name="Piso A."/>
            <person name="Price J.L."/>
            <person name="Sonnekus B."/>
            <person name="Thomas C."/>
            <person name="van der Nest A."/>
            <person name="van Dijk A."/>
            <person name="van Heerden A."/>
            <person name="van Vuuren N."/>
            <person name="Yilmaz N."/>
            <person name="Duong T.A."/>
            <person name="van der Merwe N.A."/>
            <person name="Wingfield M.J."/>
            <person name="Wingfield B.D."/>
        </authorList>
    </citation>
    <scope>NUCLEOTIDE SEQUENCE [LARGE SCALE GENOMIC DNA]</scope>
    <source>
        <strain evidence="7 8">CMW 12675</strain>
    </source>
</reference>
<dbReference type="Gene3D" id="2.130.10.10">
    <property type="entry name" value="YVTN repeat-like/Quinoprotein amine dehydrogenase"/>
    <property type="match status" value="1"/>
</dbReference>
<dbReference type="PANTHER" id="PTHR46170:SF1">
    <property type="entry name" value="GATOR COMPLEX PROTEIN WDR59"/>
    <property type="match status" value="1"/>
</dbReference>
<feature type="region of interest" description="Disordered" evidence="5">
    <location>
        <begin position="1636"/>
        <end position="1705"/>
    </location>
</feature>
<feature type="compositionally biased region" description="Polar residues" evidence="5">
    <location>
        <begin position="1088"/>
        <end position="1100"/>
    </location>
</feature>
<feature type="compositionally biased region" description="Low complexity" evidence="5">
    <location>
        <begin position="1640"/>
        <end position="1649"/>
    </location>
</feature>
<dbReference type="InterPro" id="IPR006575">
    <property type="entry name" value="RWD_dom"/>
</dbReference>
<feature type="compositionally biased region" description="Gly residues" evidence="5">
    <location>
        <begin position="1653"/>
        <end position="1663"/>
    </location>
</feature>
<dbReference type="InterPro" id="IPR019775">
    <property type="entry name" value="WD40_repeat_CS"/>
</dbReference>
<dbReference type="SMART" id="SM00320">
    <property type="entry name" value="WD40"/>
    <property type="match status" value="5"/>
</dbReference>
<comment type="similarity">
    <text evidence="3">Belongs to the WD repeat WDR59 family.</text>
</comment>
<keyword evidence="8" id="KW-1185">Reference proteome</keyword>
<feature type="domain" description="RWD" evidence="6">
    <location>
        <begin position="526"/>
        <end position="632"/>
    </location>
</feature>
<dbReference type="EMBL" id="JAWDJO010000169">
    <property type="protein sequence ID" value="KAL1890904.1"/>
    <property type="molecule type" value="Genomic_DNA"/>
</dbReference>
<dbReference type="InterPro" id="IPR049566">
    <property type="entry name" value="WDR59_RTC1-like_RING_Znf"/>
</dbReference>
<feature type="repeat" description="WD" evidence="4">
    <location>
        <begin position="223"/>
        <end position="258"/>
    </location>
</feature>
<protein>
    <recommendedName>
        <fullName evidence="6">RWD domain-containing protein</fullName>
    </recommendedName>
</protein>